<accession>A0A427XSV5</accession>
<name>A0A427XSV5_9TREE</name>
<dbReference type="RefSeq" id="XP_028476384.1">
    <property type="nucleotide sequence ID" value="XM_028623451.1"/>
</dbReference>
<dbReference type="InterPro" id="IPR000719">
    <property type="entry name" value="Prot_kinase_dom"/>
</dbReference>
<dbReference type="STRING" id="105984.A0A427XSV5"/>
<feature type="region of interest" description="Disordered" evidence="1">
    <location>
        <begin position="284"/>
        <end position="306"/>
    </location>
</feature>
<sequence>MTLGRRRSKVKRLFLSHHTHATDEQRQHSDSAIASSHPSVPSLRQASSPSQSSAATIPSSPPAAMEATAAAAAAAAGSTNKRQSRQEIAWDTIAGINSYYDHPYDPSKHRASSAGRRYPDLSDTARRVQVHQHAAQARQMDILEAAALGSTLEFAAQTVPIMMGDPGGRRTLVGYTSQPQLSHLTTTIATHTTSRPAVPQQASATPRRHQTVEYSPSPKAARGAAAPAQSPLSPVFMYDTEGIPCPPRFNTLSYSSDEDEEVATANALAALASGNVTSSHVYNYPVPPRTPRGHAFPTPPASQQPELTRDEVEFARFSKFLARAAANAGPGAVAPTTEAHYRQFAQRPSASAAGHMTGIYNLTDEQLSDRFDFVEEVGYGNWGSVWVCRLRDPRSSMMRRNDPGVRLGRMAAMNGGVGAAGCVAIKLVHRDSDPGQKQRITALWREMKIIRSLRHEPHPSIIQFEAFVITPTYALIIMPYLAHTIPLKVPFEQARPWFRALTSAVAYLHERGITHNDIKPPNIVMNYNDVPVLVDFGFANKHDAGSRGRFLSVLTFGTPEYLDPQRSAGAPHDERAADVWALGVTCYEVLVGRTPFEWDEDETFEEQEGLDEYRHRTYLGEWLGHWSMPPTVENLLRYMICPDPVARITALEAYQHQALAPSKPSMFSTPTFVREAVYDVSLDRSYEAEMDESLEEHHQPPPAQQQPKLKTVKSDMTVKRTKKKARPATALGQPASEMHLRPAKTVSAVEAQKPRQTPVKRVTRLQPKEATREGTRELYRPRYLANSLAATKVKPLRVQELVKDPKAPRVSAGEAQALPRPSSAAAVLTKGKNQRSRTPVKADTYESPGQSRDRDEAVARTMRSLEGLNARAREEEARARTMRSLEGTSPPPVADSREDAVARAMRSLEGLRASGVIVPQNSPRTQSPSKHAHQRCTSLDLAKELHKKGEMSRSAGIDRLAAVAEAETDTSFDSTFLPTVSSTPSAQAAATPYTPPRFGSKAPMLDVSISSDTLFTPVTFRGGSSVSGHARVLSEDLEVRRDQGRERARIASADLTLVSRFRGELPRPNRPVTSPGRHAKQSTAPEAVGPSDDNLHRLAAWAKTVELYVDEARKARAEGQDLPPLPAMPEDLGTISLRPLTPSIVDPPQFSSFGVIKPHKVTIESPPKVEHKRNSRPTLASVFGHRLSGETSDRVSFTHGQEHPLRRAIKRIPSRKSESALDKFGTAPADMRPPRIVEPTATPPTATRDLKHDPKGAPYQVEMLAPPAPAVTTALNKPTSMASLREKARHILHGDRGDREDRRLAAERANSDRERAQRERAERAERIAKTLPRNARFPEPEPPASGRQTPATISGRQTPATIREKRSRLFNLFKRG</sequence>
<feature type="region of interest" description="Disordered" evidence="1">
    <location>
        <begin position="1"/>
        <end position="63"/>
    </location>
</feature>
<gene>
    <name evidence="3" type="ORF">EHS24_008126</name>
</gene>
<dbReference type="GO" id="GO:0005524">
    <property type="term" value="F:ATP binding"/>
    <property type="evidence" value="ECO:0007669"/>
    <property type="project" value="InterPro"/>
</dbReference>
<protein>
    <recommendedName>
        <fullName evidence="2">Protein kinase domain-containing protein</fullName>
    </recommendedName>
</protein>
<feature type="compositionally biased region" description="Basic and acidic residues" evidence="1">
    <location>
        <begin position="1292"/>
        <end position="1328"/>
    </location>
</feature>
<dbReference type="Gene3D" id="1.10.510.10">
    <property type="entry name" value="Transferase(Phosphotransferase) domain 1"/>
    <property type="match status" value="1"/>
</dbReference>
<dbReference type="GO" id="GO:0005737">
    <property type="term" value="C:cytoplasm"/>
    <property type="evidence" value="ECO:0007669"/>
    <property type="project" value="TreeGrafter"/>
</dbReference>
<organism evidence="3 4">
    <name type="scientific">Apiotrichum porosum</name>
    <dbReference type="NCBI Taxonomy" id="105984"/>
    <lineage>
        <taxon>Eukaryota</taxon>
        <taxon>Fungi</taxon>
        <taxon>Dikarya</taxon>
        <taxon>Basidiomycota</taxon>
        <taxon>Agaricomycotina</taxon>
        <taxon>Tremellomycetes</taxon>
        <taxon>Trichosporonales</taxon>
        <taxon>Trichosporonaceae</taxon>
        <taxon>Apiotrichum</taxon>
    </lineage>
</organism>
<evidence type="ECO:0000256" key="1">
    <source>
        <dbReference type="SAM" id="MobiDB-lite"/>
    </source>
</evidence>
<feature type="region of interest" description="Disordered" evidence="1">
    <location>
        <begin position="1064"/>
        <end position="1092"/>
    </location>
</feature>
<reference evidence="3 4" key="1">
    <citation type="submission" date="2018-11" db="EMBL/GenBank/DDBJ databases">
        <title>Genome sequence of Apiotrichum porosum DSM 27194.</title>
        <authorList>
            <person name="Aliyu H."/>
            <person name="Gorte O."/>
            <person name="Ochsenreither K."/>
        </authorList>
    </citation>
    <scope>NUCLEOTIDE SEQUENCE [LARGE SCALE GENOMIC DNA]</scope>
    <source>
        <strain evidence="3 4">DSM 27194</strain>
    </source>
</reference>
<feature type="compositionally biased region" description="Polar residues" evidence="1">
    <location>
        <begin position="1346"/>
        <end position="1360"/>
    </location>
</feature>
<dbReference type="SUPFAM" id="SSF56112">
    <property type="entry name" value="Protein kinase-like (PK-like)"/>
    <property type="match status" value="1"/>
</dbReference>
<evidence type="ECO:0000313" key="4">
    <source>
        <dbReference type="Proteomes" id="UP000279236"/>
    </source>
</evidence>
<dbReference type="Gene3D" id="3.30.200.20">
    <property type="entry name" value="Phosphorylase Kinase, domain 1"/>
    <property type="match status" value="1"/>
</dbReference>
<dbReference type="InterPro" id="IPR008271">
    <property type="entry name" value="Ser/Thr_kinase_AS"/>
</dbReference>
<feature type="compositionally biased region" description="Polar residues" evidence="1">
    <location>
        <begin position="30"/>
        <end position="39"/>
    </location>
</feature>
<feature type="region of interest" description="Disordered" evidence="1">
    <location>
        <begin position="807"/>
        <end position="859"/>
    </location>
</feature>
<dbReference type="GO" id="GO:0010506">
    <property type="term" value="P:regulation of autophagy"/>
    <property type="evidence" value="ECO:0007669"/>
    <property type="project" value="InterPro"/>
</dbReference>
<feature type="region of interest" description="Disordered" evidence="1">
    <location>
        <begin position="1216"/>
        <end position="1252"/>
    </location>
</feature>
<dbReference type="SMART" id="SM00220">
    <property type="entry name" value="S_TKc"/>
    <property type="match status" value="1"/>
</dbReference>
<feature type="region of interest" description="Disordered" evidence="1">
    <location>
        <begin position="1291"/>
        <end position="1365"/>
    </location>
</feature>
<dbReference type="PROSITE" id="PS50011">
    <property type="entry name" value="PROTEIN_KINASE_DOM"/>
    <property type="match status" value="1"/>
</dbReference>
<feature type="region of interest" description="Disordered" evidence="1">
    <location>
        <begin position="688"/>
        <end position="734"/>
    </location>
</feature>
<dbReference type="GO" id="GO:0004674">
    <property type="term" value="F:protein serine/threonine kinase activity"/>
    <property type="evidence" value="ECO:0007669"/>
    <property type="project" value="InterPro"/>
</dbReference>
<dbReference type="GeneID" id="39592669"/>
<feature type="region of interest" description="Disordered" evidence="1">
    <location>
        <begin position="747"/>
        <end position="774"/>
    </location>
</feature>
<dbReference type="InterPro" id="IPR045269">
    <property type="entry name" value="Atg1-like"/>
</dbReference>
<feature type="domain" description="Protein kinase" evidence="2">
    <location>
        <begin position="371"/>
        <end position="659"/>
    </location>
</feature>
<proteinExistence type="predicted"/>
<comment type="caution">
    <text evidence="3">The sequence shown here is derived from an EMBL/GenBank/DDBJ whole genome shotgun (WGS) entry which is preliminary data.</text>
</comment>
<dbReference type="Proteomes" id="UP000279236">
    <property type="component" value="Unassembled WGS sequence"/>
</dbReference>
<keyword evidence="4" id="KW-1185">Reference proteome</keyword>
<dbReference type="OrthoDB" id="68483at2759"/>
<feature type="compositionally biased region" description="Basic and acidic residues" evidence="1">
    <location>
        <begin position="20"/>
        <end position="29"/>
    </location>
</feature>
<feature type="compositionally biased region" description="Low complexity" evidence="1">
    <location>
        <begin position="41"/>
        <end position="63"/>
    </location>
</feature>
<dbReference type="Pfam" id="PF00069">
    <property type="entry name" value="Pkinase"/>
    <property type="match status" value="1"/>
</dbReference>
<evidence type="ECO:0000259" key="2">
    <source>
        <dbReference type="PROSITE" id="PS50011"/>
    </source>
</evidence>
<dbReference type="PROSITE" id="PS00108">
    <property type="entry name" value="PROTEIN_KINASE_ST"/>
    <property type="match status" value="1"/>
</dbReference>
<feature type="compositionally biased region" description="Basic residues" evidence="1">
    <location>
        <begin position="1"/>
        <end position="19"/>
    </location>
</feature>
<dbReference type="PANTHER" id="PTHR24348">
    <property type="entry name" value="SERINE/THREONINE-PROTEIN KINASE UNC-51-RELATED"/>
    <property type="match status" value="1"/>
</dbReference>
<evidence type="ECO:0000313" key="3">
    <source>
        <dbReference type="EMBL" id="RSH81929.1"/>
    </source>
</evidence>
<dbReference type="EMBL" id="RSCE01000006">
    <property type="protein sequence ID" value="RSH81929.1"/>
    <property type="molecule type" value="Genomic_DNA"/>
</dbReference>
<dbReference type="PANTHER" id="PTHR24348:SF68">
    <property type="entry name" value="SERINE_THREONINE-PROTEIN KINASE ATG1C"/>
    <property type="match status" value="1"/>
</dbReference>
<dbReference type="InterPro" id="IPR011009">
    <property type="entry name" value="Kinase-like_dom_sf"/>
</dbReference>